<dbReference type="InterPro" id="IPR036291">
    <property type="entry name" value="NAD(P)-bd_dom_sf"/>
</dbReference>
<dbReference type="AlphaFoldDB" id="A0A135LMP3"/>
<gene>
    <name evidence="3" type="ORF">PGRI_061990</name>
</gene>
<comment type="caution">
    <text evidence="3">The sequence shown here is derived from an EMBL/GenBank/DDBJ whole genome shotgun (WGS) entry which is preliminary data.</text>
</comment>
<dbReference type="Proteomes" id="UP000070168">
    <property type="component" value="Unassembled WGS sequence"/>
</dbReference>
<feature type="domain" description="PRISE-like Rossmann-fold" evidence="2">
    <location>
        <begin position="8"/>
        <end position="393"/>
    </location>
</feature>
<organism evidence="3 4">
    <name type="scientific">Penicillium patulum</name>
    <name type="common">Penicillium griseofulvum</name>
    <dbReference type="NCBI Taxonomy" id="5078"/>
    <lineage>
        <taxon>Eukaryota</taxon>
        <taxon>Fungi</taxon>
        <taxon>Dikarya</taxon>
        <taxon>Ascomycota</taxon>
        <taxon>Pezizomycotina</taxon>
        <taxon>Eurotiomycetes</taxon>
        <taxon>Eurotiomycetidae</taxon>
        <taxon>Eurotiales</taxon>
        <taxon>Aspergillaceae</taxon>
        <taxon>Penicillium</taxon>
    </lineage>
</organism>
<dbReference type="PANTHER" id="PTHR32487">
    <property type="entry name" value="3-OXO-DELTA(4,5)-STEROID 5-BETA-REDUCTASE"/>
    <property type="match status" value="1"/>
</dbReference>
<dbReference type="Gene3D" id="3.40.50.720">
    <property type="entry name" value="NAD(P)-binding Rossmann-like Domain"/>
    <property type="match status" value="1"/>
</dbReference>
<name>A0A135LMP3_PENPA</name>
<dbReference type="Pfam" id="PF22917">
    <property type="entry name" value="PRISE"/>
    <property type="match status" value="1"/>
</dbReference>
<dbReference type="OMA" id="LMDFDRP"/>
<keyword evidence="4" id="KW-1185">Reference proteome</keyword>
<dbReference type="SUPFAM" id="SSF51735">
    <property type="entry name" value="NAD(P)-binding Rossmann-fold domains"/>
    <property type="match status" value="1"/>
</dbReference>
<evidence type="ECO:0000313" key="3">
    <source>
        <dbReference type="EMBL" id="KXG50232.1"/>
    </source>
</evidence>
<dbReference type="OrthoDB" id="1731983at2759"/>
<evidence type="ECO:0000256" key="1">
    <source>
        <dbReference type="SAM" id="MobiDB-lite"/>
    </source>
</evidence>
<reference evidence="3 4" key="1">
    <citation type="journal article" date="2016" name="BMC Genomics">
        <title>Genome sequencing and secondary metabolism of the postharvest pathogen Penicillium griseofulvum.</title>
        <authorList>
            <person name="Banani H."/>
            <person name="Marcet-Houben M."/>
            <person name="Ballester A.R."/>
            <person name="Abbruscato P."/>
            <person name="Gonzalez-Candelas L."/>
            <person name="Gabaldon T."/>
            <person name="Spadaro D."/>
        </authorList>
    </citation>
    <scope>NUCLEOTIDE SEQUENCE [LARGE SCALE GENOMIC DNA]</scope>
    <source>
        <strain evidence="3 4">PG3</strain>
    </source>
</reference>
<dbReference type="GeneID" id="63709213"/>
<protein>
    <recommendedName>
        <fullName evidence="2">PRISE-like Rossmann-fold domain-containing protein</fullName>
    </recommendedName>
</protein>
<evidence type="ECO:0000313" key="4">
    <source>
        <dbReference type="Proteomes" id="UP000070168"/>
    </source>
</evidence>
<dbReference type="RefSeq" id="XP_040648768.1">
    <property type="nucleotide sequence ID" value="XM_040793913.1"/>
</dbReference>
<dbReference type="PANTHER" id="PTHR32487:SF8">
    <property type="entry name" value="NAD-DEPENDENT EPIMERASE_DEHYDRATASE DOMAIN-CONTAINING PROTEIN"/>
    <property type="match status" value="1"/>
</dbReference>
<dbReference type="EMBL" id="LHQR01000048">
    <property type="protein sequence ID" value="KXG50232.1"/>
    <property type="molecule type" value="Genomic_DNA"/>
</dbReference>
<feature type="region of interest" description="Disordered" evidence="1">
    <location>
        <begin position="397"/>
        <end position="426"/>
    </location>
</feature>
<feature type="compositionally biased region" description="Basic and acidic residues" evidence="1">
    <location>
        <begin position="416"/>
        <end position="426"/>
    </location>
</feature>
<evidence type="ECO:0000259" key="2">
    <source>
        <dbReference type="Pfam" id="PF22917"/>
    </source>
</evidence>
<feature type="compositionally biased region" description="Polar residues" evidence="1">
    <location>
        <begin position="397"/>
        <end position="407"/>
    </location>
</feature>
<sequence>MTDVKKVALVFGASGISGWAVTKNLLSYPTATTFDRVIGLMHRSRTIAETGLPQDPRLELYSGVDLRTNLETVKRQMQERILNLDQVTHVYYLAYSNATAYTEKVMSIKNINKDMTNNTVHAVNTLCSRLQFFVLQTGTNHYGVAVFQHIDKIEINPPLRENNPRIPSPYGDEIFYYDQVDLIKVAAKGKSWKWCEVRPDQIIGYVPNVSGMTFVEPLALYLALYRFVNGPGASVMFPGTKTNFTYTFTDSSQDLISKSEIYLSVVQPEQANGEAFNIADTDLPGSWSVKWPILAEYFGLKGAGPGETGWVDIEEWWNEHQDDYRRMCQTYCLEHRDLPPSSWVFIKVGFTLLDRNREMSLDKIRGVGFKEEIPAGEGYIVALERIAEAKLIPSQRALSTSPFSQPEPSKVLDQYPVKDKASHVSA</sequence>
<accession>A0A135LMP3</accession>
<proteinExistence type="predicted"/>
<dbReference type="STRING" id="5078.A0A135LMP3"/>
<dbReference type="CDD" id="cd08948">
    <property type="entry name" value="5beta-POR_like_SDR_a"/>
    <property type="match status" value="1"/>
</dbReference>
<dbReference type="InterPro" id="IPR055222">
    <property type="entry name" value="PRISE-like_Rossmann-fold"/>
</dbReference>